<sequence length="246" mass="29696">MEDGTQTELKQIHEHFRDSLLIDKFDPQLEFWQKRRLEKTQSETSEDSIVWNVFRSFNQIDRKLWIEQLFYKAFQKEFSHSTEQIEIKLWKKIRQPQSLAVSEGKTDIDIIIESDTFVWFIEAKYKSDISLGHNDNAKRDELIRMIDGGTNYAKKRDFYFSLLILDKYNSPMGFRMVNEYKDSTEKVIGLLPHRQELPMLKGVSVFYWKDIQTLFKTVYLYSKNKYERYIADQASYWLYDKIREDN</sequence>
<gene>
    <name evidence="1" type="ORF">BJ095_105105</name>
</gene>
<dbReference type="EMBL" id="QJTJ01000005">
    <property type="protein sequence ID" value="PYF07315.1"/>
    <property type="molecule type" value="Genomic_DNA"/>
</dbReference>
<accession>A0A318TYZ3</accession>
<protein>
    <submittedName>
        <fullName evidence="1">Uncharacterized protein</fullName>
    </submittedName>
</protein>
<dbReference type="RefSeq" id="WP_107933329.1">
    <property type="nucleotide sequence ID" value="NZ_CP085009.1"/>
</dbReference>
<keyword evidence="2" id="KW-1185">Reference proteome</keyword>
<proteinExistence type="predicted"/>
<name>A0A318TYZ3_9BACL</name>
<organism evidence="1 2">
    <name type="scientific">Ureibacillus chungkukjangi</name>
    <dbReference type="NCBI Taxonomy" id="1202712"/>
    <lineage>
        <taxon>Bacteria</taxon>
        <taxon>Bacillati</taxon>
        <taxon>Bacillota</taxon>
        <taxon>Bacilli</taxon>
        <taxon>Bacillales</taxon>
        <taxon>Caryophanaceae</taxon>
        <taxon>Ureibacillus</taxon>
    </lineage>
</organism>
<dbReference type="AlphaFoldDB" id="A0A318TYZ3"/>
<evidence type="ECO:0000313" key="1">
    <source>
        <dbReference type="EMBL" id="PYF07315.1"/>
    </source>
</evidence>
<dbReference type="Proteomes" id="UP000247416">
    <property type="component" value="Unassembled WGS sequence"/>
</dbReference>
<comment type="caution">
    <text evidence="1">The sequence shown here is derived from an EMBL/GenBank/DDBJ whole genome shotgun (WGS) entry which is preliminary data.</text>
</comment>
<dbReference type="OrthoDB" id="2878028at2"/>
<evidence type="ECO:0000313" key="2">
    <source>
        <dbReference type="Proteomes" id="UP000247416"/>
    </source>
</evidence>
<reference evidence="1 2" key="1">
    <citation type="submission" date="2018-06" db="EMBL/GenBank/DDBJ databases">
        <title>Genomic Encyclopedia of Archaeal and Bacterial Type Strains, Phase II (KMG-II): from individual species to whole genera.</title>
        <authorList>
            <person name="Goeker M."/>
        </authorList>
    </citation>
    <scope>NUCLEOTIDE SEQUENCE [LARGE SCALE GENOMIC DNA]</scope>
    <source>
        <strain evidence="1 2">KACC 16626</strain>
    </source>
</reference>